<evidence type="ECO:0000313" key="3">
    <source>
        <dbReference type="EMBL" id="CAF4519267.1"/>
    </source>
</evidence>
<dbReference type="SUPFAM" id="SSF48452">
    <property type="entry name" value="TPR-like"/>
    <property type="match status" value="1"/>
</dbReference>
<dbReference type="InterPro" id="IPR011990">
    <property type="entry name" value="TPR-like_helical_dom_sf"/>
</dbReference>
<accession>A0A8S2XVS8</accession>
<comment type="caution">
    <text evidence="3">The sequence shown here is derived from an EMBL/GenBank/DDBJ whole genome shotgun (WGS) entry which is preliminary data.</text>
</comment>
<organism evidence="3 4">
    <name type="scientific">Rotaria magnacalcarata</name>
    <dbReference type="NCBI Taxonomy" id="392030"/>
    <lineage>
        <taxon>Eukaryota</taxon>
        <taxon>Metazoa</taxon>
        <taxon>Spiralia</taxon>
        <taxon>Gnathifera</taxon>
        <taxon>Rotifera</taxon>
        <taxon>Eurotatoria</taxon>
        <taxon>Bdelloidea</taxon>
        <taxon>Philodinida</taxon>
        <taxon>Philodinidae</taxon>
        <taxon>Rotaria</taxon>
    </lineage>
</organism>
<evidence type="ECO:0000256" key="1">
    <source>
        <dbReference type="ARBA" id="ARBA00022737"/>
    </source>
</evidence>
<evidence type="ECO:0008006" key="5">
    <source>
        <dbReference type="Google" id="ProtNLM"/>
    </source>
</evidence>
<dbReference type="PANTHER" id="PTHR45641">
    <property type="entry name" value="TETRATRICOPEPTIDE REPEAT PROTEIN (AFU_ORTHOLOGUE AFUA_6G03870)"/>
    <property type="match status" value="1"/>
</dbReference>
<keyword evidence="2" id="KW-0802">TPR repeat</keyword>
<dbReference type="Gene3D" id="1.25.40.10">
    <property type="entry name" value="Tetratricopeptide repeat domain"/>
    <property type="match status" value="1"/>
</dbReference>
<reference evidence="3" key="1">
    <citation type="submission" date="2021-02" db="EMBL/GenBank/DDBJ databases">
        <authorList>
            <person name="Nowell W R."/>
        </authorList>
    </citation>
    <scope>NUCLEOTIDE SEQUENCE</scope>
</reference>
<evidence type="ECO:0000313" key="4">
    <source>
        <dbReference type="Proteomes" id="UP000676336"/>
    </source>
</evidence>
<dbReference type="EMBL" id="CAJOBI010086088">
    <property type="protein sequence ID" value="CAF4519267.1"/>
    <property type="molecule type" value="Genomic_DNA"/>
</dbReference>
<dbReference type="AlphaFoldDB" id="A0A8S2XVS8"/>
<protein>
    <recommendedName>
        <fullName evidence="5">Kinesin light chain</fullName>
    </recommendedName>
</protein>
<evidence type="ECO:0000256" key="2">
    <source>
        <dbReference type="ARBA" id="ARBA00022803"/>
    </source>
</evidence>
<feature type="non-terminal residue" evidence="3">
    <location>
        <position position="1"/>
    </location>
</feature>
<keyword evidence="1" id="KW-0677">Repeat</keyword>
<feature type="non-terminal residue" evidence="3">
    <location>
        <position position="80"/>
    </location>
</feature>
<name>A0A8S2XVS8_9BILA</name>
<dbReference type="Pfam" id="PF13424">
    <property type="entry name" value="TPR_12"/>
    <property type="match status" value="1"/>
</dbReference>
<gene>
    <name evidence="3" type="ORF">SMN809_LOCUS35737</name>
</gene>
<proteinExistence type="predicted"/>
<sequence length="80" mass="9303">REDNYDEAIRFYQQALEIREIFDPSSHNDIVILLNNISDVYQQQLKYDDALACQKRALQIREIGDPSNRSHVANILNNIG</sequence>
<dbReference type="Proteomes" id="UP000676336">
    <property type="component" value="Unassembled WGS sequence"/>
</dbReference>